<gene>
    <name evidence="1" type="ORF">DRJ20_02670</name>
</gene>
<dbReference type="AlphaFoldDB" id="A0A497EV04"/>
<evidence type="ECO:0000313" key="2">
    <source>
        <dbReference type="Proteomes" id="UP000268446"/>
    </source>
</evidence>
<feature type="non-terminal residue" evidence="1">
    <location>
        <position position="121"/>
    </location>
</feature>
<dbReference type="EMBL" id="QMQZ01000081">
    <property type="protein sequence ID" value="RLE51067.1"/>
    <property type="molecule type" value="Genomic_DNA"/>
</dbReference>
<comment type="caution">
    <text evidence="1">The sequence shown here is derived from an EMBL/GenBank/DDBJ whole genome shotgun (WGS) entry which is preliminary data.</text>
</comment>
<dbReference type="SUPFAM" id="SSF48239">
    <property type="entry name" value="Terpenoid cyclases/Protein prenyltransferases"/>
    <property type="match status" value="1"/>
</dbReference>
<organism evidence="1 2">
    <name type="scientific">Thermoproteota archaeon</name>
    <dbReference type="NCBI Taxonomy" id="2056631"/>
    <lineage>
        <taxon>Archaea</taxon>
        <taxon>Thermoproteota</taxon>
    </lineage>
</organism>
<protein>
    <recommendedName>
        <fullName evidence="3">Squalene cyclase C-terminal domain-containing protein</fullName>
    </recommendedName>
</protein>
<evidence type="ECO:0008006" key="3">
    <source>
        <dbReference type="Google" id="ProtNLM"/>
    </source>
</evidence>
<proteinExistence type="predicted"/>
<name>A0A497EV04_9CREN</name>
<sequence length="121" mass="14096">MQLDFETRAARYVMEWGEWIEKLQLLVLLGFKVERAKIYVEKLISLQNQDGGFPKNWIKGNPSSLMETATALELLAKMKFKSEVMRKAAKFLADKQLANGSWREEIREYGERGVKKQRVTL</sequence>
<reference evidence="1 2" key="1">
    <citation type="submission" date="2018-06" db="EMBL/GenBank/DDBJ databases">
        <title>Extensive metabolic versatility and redundancy in microbially diverse, dynamic hydrothermal sediments.</title>
        <authorList>
            <person name="Dombrowski N."/>
            <person name="Teske A."/>
            <person name="Baker B.J."/>
        </authorList>
    </citation>
    <scope>NUCLEOTIDE SEQUENCE [LARGE SCALE GENOMIC DNA]</scope>
    <source>
        <strain evidence="1">B29_G17</strain>
    </source>
</reference>
<evidence type="ECO:0000313" key="1">
    <source>
        <dbReference type="EMBL" id="RLE51067.1"/>
    </source>
</evidence>
<dbReference type="InterPro" id="IPR008930">
    <property type="entry name" value="Terpenoid_cyclase/PrenylTrfase"/>
</dbReference>
<accession>A0A497EV04</accession>
<dbReference type="Gene3D" id="1.50.10.20">
    <property type="match status" value="1"/>
</dbReference>
<dbReference type="Proteomes" id="UP000268446">
    <property type="component" value="Unassembled WGS sequence"/>
</dbReference>